<dbReference type="InterPro" id="IPR051451">
    <property type="entry name" value="PhoH2-like"/>
</dbReference>
<feature type="domain" description="PIN" evidence="5">
    <location>
        <begin position="7"/>
        <end position="161"/>
    </location>
</feature>
<feature type="domain" description="PhoH-like protein" evidence="4">
    <location>
        <begin position="331"/>
        <end position="465"/>
    </location>
</feature>
<dbReference type="PANTHER" id="PTHR30473">
    <property type="entry name" value="PROTEIN PHOH"/>
    <property type="match status" value="1"/>
</dbReference>
<dbReference type="Pfam" id="PF13638">
    <property type="entry name" value="PIN_4"/>
    <property type="match status" value="1"/>
</dbReference>
<evidence type="ECO:0000256" key="2">
    <source>
        <dbReference type="ARBA" id="ARBA00022741"/>
    </source>
</evidence>
<dbReference type="Gene3D" id="3.40.50.1010">
    <property type="entry name" value="5'-nuclease"/>
    <property type="match status" value="1"/>
</dbReference>
<evidence type="ECO:0008006" key="8">
    <source>
        <dbReference type="Google" id="ProtNLM"/>
    </source>
</evidence>
<evidence type="ECO:0000259" key="4">
    <source>
        <dbReference type="Pfam" id="PF02562"/>
    </source>
</evidence>
<dbReference type="STRING" id="1312852.EG19_05970"/>
<dbReference type="GO" id="GO:0005829">
    <property type="term" value="C:cytosol"/>
    <property type="evidence" value="ECO:0007669"/>
    <property type="project" value="TreeGrafter"/>
</dbReference>
<dbReference type="RefSeq" id="WP_038049830.1">
    <property type="nucleotide sequence ID" value="NZ_JMFG01000023.1"/>
</dbReference>
<keyword evidence="7" id="KW-1185">Reference proteome</keyword>
<accession>A0A062XV75</accession>
<comment type="caution">
    <text evidence="6">The sequence shown here is derived from an EMBL/GenBank/DDBJ whole genome shotgun (WGS) entry which is preliminary data.</text>
</comment>
<dbReference type="InterPro" id="IPR002716">
    <property type="entry name" value="PIN_dom"/>
</dbReference>
<comment type="similarity">
    <text evidence="1">Belongs to the PhoH family.</text>
</comment>
<evidence type="ECO:0000256" key="1">
    <source>
        <dbReference type="ARBA" id="ARBA00010393"/>
    </source>
</evidence>
<dbReference type="PANTHER" id="PTHR30473:SF2">
    <property type="entry name" value="PIN DOMAIN-CONTAINING PROTEIN"/>
    <property type="match status" value="1"/>
</dbReference>
<dbReference type="GO" id="GO:0005524">
    <property type="term" value="F:ATP binding"/>
    <property type="evidence" value="ECO:0007669"/>
    <property type="project" value="UniProtKB-KW"/>
</dbReference>
<name>A0A062XV75_9BACT</name>
<dbReference type="SUPFAM" id="SSF52540">
    <property type="entry name" value="P-loop containing nucleoside triphosphate hydrolases"/>
    <property type="match status" value="1"/>
</dbReference>
<dbReference type="Proteomes" id="UP000027284">
    <property type="component" value="Unassembled WGS sequence"/>
</dbReference>
<keyword evidence="2" id="KW-0547">Nucleotide-binding</keyword>
<sequence length="490" mass="53255">MNPVDVYIPDTSALVENPDCLDRLLAPGNMVILLQQVLKELAHLQGSRHKSEGVKAAARAAVRKILALRNASLIHPDPTPVLSGRIPFSSLPTTPNGGVLAWEPPPAAVSENGNGDGVIIAAAERIASLVRGHNGFRVVLISEDSNMLLTCDAKGIPAEALRYGKVALESPEDLFCGVVEGEGSGDLWDEFLASGPPRERFLPMESLRTLVAEPLPNLGVVLHLPQGTLTLRVDASGERAQELRFAQYWDSRRGELVPRTILGFTPADPRQLLALEFLLDPEVQLVVLDGPAGSGKTRLMVVAALYLLFGQPTSFRVKSPGVLPPPLYPNGLILLRPEHSASQFEMGYLPGDHDAKLSPWLEPFFQAIRSVSLANGRDFLQDLEASGRLTLLSTSLLRGLDIEDSLVLVDELQNGDRHLAKTLMSRFCASSKVALAGCLDPVQIDNPYVDWRSNALTRIKETYKGFGPYVAQVRLSRNYRGPISTRADAL</sequence>
<evidence type="ECO:0000313" key="7">
    <source>
        <dbReference type="Proteomes" id="UP000027284"/>
    </source>
</evidence>
<evidence type="ECO:0000259" key="5">
    <source>
        <dbReference type="Pfam" id="PF13638"/>
    </source>
</evidence>
<keyword evidence="3" id="KW-0067">ATP-binding</keyword>
<protein>
    <recommendedName>
        <fullName evidence="8">PIN domain-containing protein</fullName>
    </recommendedName>
</protein>
<organism evidence="6 7">
    <name type="scientific">Thermoanaerobaculum aquaticum</name>
    <dbReference type="NCBI Taxonomy" id="1312852"/>
    <lineage>
        <taxon>Bacteria</taxon>
        <taxon>Pseudomonadati</taxon>
        <taxon>Acidobacteriota</taxon>
        <taxon>Thermoanaerobaculia</taxon>
        <taxon>Thermoanaerobaculales</taxon>
        <taxon>Thermoanaerobaculaceae</taxon>
        <taxon>Thermoanaerobaculum</taxon>
    </lineage>
</organism>
<proteinExistence type="inferred from homology"/>
<reference evidence="6 7" key="1">
    <citation type="submission" date="2014-04" db="EMBL/GenBank/DDBJ databases">
        <title>The Genome Sequence of Thermoanaerobaculum aquaticum MP-01, The First Cultivated Group 23 Acidobacterium.</title>
        <authorList>
            <person name="Stamps B.W."/>
            <person name="Losey N.A."/>
            <person name="Lawson P.A."/>
            <person name="Stevenson B.S."/>
        </authorList>
    </citation>
    <scope>NUCLEOTIDE SEQUENCE [LARGE SCALE GENOMIC DNA]</scope>
    <source>
        <strain evidence="6 7">MP-01</strain>
    </source>
</reference>
<dbReference type="EMBL" id="JMFG01000023">
    <property type="protein sequence ID" value="KDA53294.1"/>
    <property type="molecule type" value="Genomic_DNA"/>
</dbReference>
<evidence type="ECO:0000256" key="3">
    <source>
        <dbReference type="ARBA" id="ARBA00022840"/>
    </source>
</evidence>
<dbReference type="AlphaFoldDB" id="A0A062XV75"/>
<dbReference type="InterPro" id="IPR027417">
    <property type="entry name" value="P-loop_NTPase"/>
</dbReference>
<dbReference type="InterPro" id="IPR003714">
    <property type="entry name" value="PhoH"/>
</dbReference>
<evidence type="ECO:0000313" key="6">
    <source>
        <dbReference type="EMBL" id="KDA53294.1"/>
    </source>
</evidence>
<dbReference type="OrthoDB" id="9773137at2"/>
<dbReference type="Gene3D" id="3.40.50.300">
    <property type="entry name" value="P-loop containing nucleotide triphosphate hydrolases"/>
    <property type="match status" value="1"/>
</dbReference>
<gene>
    <name evidence="6" type="ORF">EG19_05970</name>
</gene>
<dbReference type="Pfam" id="PF02562">
    <property type="entry name" value="PhoH"/>
    <property type="match status" value="1"/>
</dbReference>